<reference evidence="2" key="2">
    <citation type="submission" date="2015-07" db="EMBL/GenBank/DDBJ databases">
        <authorList>
            <person name="Noorani M."/>
        </authorList>
    </citation>
    <scope>NUCLEOTIDE SEQUENCE</scope>
    <source>
        <strain evidence="2">Yugu1</strain>
    </source>
</reference>
<dbReference type="AlphaFoldDB" id="A0A368SXQ8"/>
<dbReference type="PANTHER" id="PTHR33074:SF91">
    <property type="entry name" value="DUF1618 DOMAIN-CONTAINING PROTEIN"/>
    <property type="match status" value="1"/>
</dbReference>
<reference evidence="2" key="1">
    <citation type="journal article" date="2012" name="Nat. Biotechnol.">
        <title>Reference genome sequence of the model plant Setaria.</title>
        <authorList>
            <person name="Bennetzen J.L."/>
            <person name="Schmutz J."/>
            <person name="Wang H."/>
            <person name="Percifield R."/>
            <person name="Hawkins J."/>
            <person name="Pontaroli A.C."/>
            <person name="Estep M."/>
            <person name="Feng L."/>
            <person name="Vaughn J.N."/>
            <person name="Grimwood J."/>
            <person name="Jenkins J."/>
            <person name="Barry K."/>
            <person name="Lindquist E."/>
            <person name="Hellsten U."/>
            <person name="Deshpande S."/>
            <person name="Wang X."/>
            <person name="Wu X."/>
            <person name="Mitros T."/>
            <person name="Triplett J."/>
            <person name="Yang X."/>
            <person name="Ye C.Y."/>
            <person name="Mauro-Herrera M."/>
            <person name="Wang L."/>
            <person name="Li P."/>
            <person name="Sharma M."/>
            <person name="Sharma R."/>
            <person name="Ronald P.C."/>
            <person name="Panaud O."/>
            <person name="Kellogg E.A."/>
            <person name="Brutnell T.P."/>
            <person name="Doust A.N."/>
            <person name="Tuskan G.A."/>
            <person name="Rokhsar D."/>
            <person name="Devos K.M."/>
        </authorList>
    </citation>
    <scope>NUCLEOTIDE SEQUENCE [LARGE SCALE GENOMIC DNA]</scope>
    <source>
        <strain evidence="2">Yugu1</strain>
    </source>
</reference>
<dbReference type="InterPro" id="IPR011676">
    <property type="entry name" value="DUF1618"/>
</dbReference>
<dbReference type="PANTHER" id="PTHR33074">
    <property type="entry name" value="EXPRESSED PROTEIN-RELATED"/>
    <property type="match status" value="1"/>
</dbReference>
<accession>A0A368SXQ8</accession>
<dbReference type="STRING" id="4555.A0A368SXQ8"/>
<proteinExistence type="predicted"/>
<evidence type="ECO:0000313" key="2">
    <source>
        <dbReference type="EMBL" id="RCV46470.1"/>
    </source>
</evidence>
<evidence type="ECO:0000259" key="1">
    <source>
        <dbReference type="Pfam" id="PF07762"/>
    </source>
</evidence>
<dbReference type="OrthoDB" id="715693at2759"/>
<feature type="domain" description="DUF1618" evidence="1">
    <location>
        <begin position="134"/>
        <end position="317"/>
    </location>
</feature>
<name>A0A368SXQ8_SETIT</name>
<protein>
    <recommendedName>
        <fullName evidence="1">DUF1618 domain-containing protein</fullName>
    </recommendedName>
</protein>
<sequence length="375" mass="41973">MAAACAAPPGVDTDSRLPPWIILDDEAYVEDRENATTTATRSFTTSSGLRVKVSFFAADPPRLSHFCLHYPGVNIKSDLRGRPCVLQTVDNLALISIASSCDSNPEYFFYRAAGRGRRPSIEPIPEIHSYLQWCLVVLSDNPTGRFVPLPKLLPAHQGDVNGELCPARPFRDVAIYADSLIKCVEEEPLARRTIHKIPRVTKRRIVPEKLPEDVSKTDELQDSDLMPDPVDVEEVDMEEEETYQYLGWRVIAWSRTLSSTCWRKECLIHVDDIVADNNPTHAALLGELGGSGAPSLTLKDLRISYPSLSIDDNNALYLTAKVKPSRDQEEMCVIKVDMGKKTLEEISPVLTERQRYRPNYISCALPKYLNTDSGN</sequence>
<dbReference type="Pfam" id="PF07762">
    <property type="entry name" value="DUF1618"/>
    <property type="match status" value="1"/>
</dbReference>
<dbReference type="EMBL" id="CM003536">
    <property type="protein sequence ID" value="RCV46470.1"/>
    <property type="molecule type" value="Genomic_DNA"/>
</dbReference>
<gene>
    <name evidence="2" type="ORF">SETIT_9G534700v2</name>
</gene>
<organism evidence="2">
    <name type="scientific">Setaria italica</name>
    <name type="common">Foxtail millet</name>
    <name type="synonym">Panicum italicum</name>
    <dbReference type="NCBI Taxonomy" id="4555"/>
    <lineage>
        <taxon>Eukaryota</taxon>
        <taxon>Viridiplantae</taxon>
        <taxon>Streptophyta</taxon>
        <taxon>Embryophyta</taxon>
        <taxon>Tracheophyta</taxon>
        <taxon>Spermatophyta</taxon>
        <taxon>Magnoliopsida</taxon>
        <taxon>Liliopsida</taxon>
        <taxon>Poales</taxon>
        <taxon>Poaceae</taxon>
        <taxon>PACMAD clade</taxon>
        <taxon>Panicoideae</taxon>
        <taxon>Panicodae</taxon>
        <taxon>Paniceae</taxon>
        <taxon>Cenchrinae</taxon>
        <taxon>Setaria</taxon>
    </lineage>
</organism>